<dbReference type="InterPro" id="IPR000572">
    <property type="entry name" value="OxRdtase_Mopterin-bd_dom"/>
</dbReference>
<evidence type="ECO:0000259" key="1">
    <source>
        <dbReference type="Pfam" id="PF00174"/>
    </source>
</evidence>
<dbReference type="InterPro" id="IPR036374">
    <property type="entry name" value="OxRdtase_Mopterin-bd_sf"/>
</dbReference>
<dbReference type="Pfam" id="PF00174">
    <property type="entry name" value="Oxidored_molyb"/>
    <property type="match status" value="1"/>
</dbReference>
<organism evidence="2 3">
    <name type="scientific">Falsiroseomonas selenitidurans</name>
    <dbReference type="NCBI Taxonomy" id="2716335"/>
    <lineage>
        <taxon>Bacteria</taxon>
        <taxon>Pseudomonadati</taxon>
        <taxon>Pseudomonadota</taxon>
        <taxon>Alphaproteobacteria</taxon>
        <taxon>Acetobacterales</taxon>
        <taxon>Roseomonadaceae</taxon>
        <taxon>Falsiroseomonas</taxon>
    </lineage>
</organism>
<dbReference type="GO" id="GO:0016491">
    <property type="term" value="F:oxidoreductase activity"/>
    <property type="evidence" value="ECO:0007669"/>
    <property type="project" value="UniProtKB-KW"/>
</dbReference>
<dbReference type="SUPFAM" id="SSF56524">
    <property type="entry name" value="Oxidoreductase molybdopterin-binding domain"/>
    <property type="match status" value="1"/>
</dbReference>
<dbReference type="Proteomes" id="UP000787635">
    <property type="component" value="Unassembled WGS sequence"/>
</dbReference>
<protein>
    <submittedName>
        <fullName evidence="2">Protein-methionine-sulfoxide reductase catalytic subunit MsrP</fullName>
        <ecNumber evidence="2">1.8.5.-</ecNumber>
    </submittedName>
</protein>
<accession>A0ABX1DZ59</accession>
<keyword evidence="3" id="KW-1185">Reference proteome</keyword>
<evidence type="ECO:0000313" key="3">
    <source>
        <dbReference type="Proteomes" id="UP000787635"/>
    </source>
</evidence>
<dbReference type="NCBIfam" id="NF003767">
    <property type="entry name" value="PRK05363.1"/>
    <property type="match status" value="1"/>
</dbReference>
<proteinExistence type="predicted"/>
<dbReference type="EC" id="1.8.5.-" evidence="2"/>
<reference evidence="2 3" key="1">
    <citation type="submission" date="2020-03" db="EMBL/GenBank/DDBJ databases">
        <title>Roseomonas selenitidurans sp. nov. isolated from urban soil.</title>
        <authorList>
            <person name="Liu H."/>
        </authorList>
    </citation>
    <scope>NUCLEOTIDE SEQUENCE [LARGE SCALE GENOMIC DNA]</scope>
    <source>
        <strain evidence="2 3">BU-1</strain>
    </source>
</reference>
<comment type="caution">
    <text evidence="2">The sequence shown here is derived from an EMBL/GenBank/DDBJ whole genome shotgun (WGS) entry which is preliminary data.</text>
</comment>
<dbReference type="RefSeq" id="WP_168027768.1">
    <property type="nucleotide sequence ID" value="NZ_JAAVNE010000005.1"/>
</dbReference>
<dbReference type="PANTHER" id="PTHR43032">
    <property type="entry name" value="PROTEIN-METHIONINE-SULFOXIDE REDUCTASE"/>
    <property type="match status" value="1"/>
</dbReference>
<feature type="domain" description="Oxidoreductase molybdopterin-binding" evidence="1">
    <location>
        <begin position="112"/>
        <end position="266"/>
    </location>
</feature>
<name>A0ABX1DZ59_9PROT</name>
<dbReference type="EMBL" id="JAAVNE010000005">
    <property type="protein sequence ID" value="NKC30141.1"/>
    <property type="molecule type" value="Genomic_DNA"/>
</dbReference>
<dbReference type="PANTHER" id="PTHR43032:SF3">
    <property type="entry name" value="PROTEIN-METHIONINE-SULFOXIDE REDUCTASE CATALYTIC SUBUNIT MSRP"/>
    <property type="match status" value="1"/>
</dbReference>
<gene>
    <name evidence="2" type="primary">msrP</name>
    <name evidence="2" type="ORF">HEQ75_04655</name>
</gene>
<dbReference type="Gene3D" id="3.90.420.10">
    <property type="entry name" value="Oxidoreductase, molybdopterin-binding domain"/>
    <property type="match status" value="1"/>
</dbReference>
<keyword evidence="2" id="KW-0560">Oxidoreductase</keyword>
<evidence type="ECO:0000313" key="2">
    <source>
        <dbReference type="EMBL" id="NKC30141.1"/>
    </source>
</evidence>
<sequence length="329" mass="37364">MLIKRPRGWEIPDSQATPEHLVTNRRALMAAAGAGVMLAPTAARAQFWRRSEPADPWARTPATVPDLPPAMRNTRYPAGRDLSAERDAVTYNNFYEFGSDKGIWTTALKMPTRPWTVKVEGMVESPGEFDVDDLIRRIGLEERTYRLRCVEAWGMTVPWTGFQLSKLLDIVKPLGSAKFVRFETAQKPEVMTGLRQSWYPWPHIEGCTIEEAGNELTFMPVGLFGKPLPPQNGGPFRVVFPWKYGFKSGKSIARITLTDERPKSFWETLQASEYGFWANVNPEVPHPRWSQASERLIGSNERVPTRIFNGYGEFVAGLYSNLQNERLWA</sequence>